<evidence type="ECO:0000313" key="1">
    <source>
        <dbReference type="EMBL" id="SAZ80218.1"/>
    </source>
</evidence>
<proteinExistence type="predicted"/>
<dbReference type="AlphaFoldDB" id="A0AAW9LYX7"/>
<organism evidence="1 2">
    <name type="scientific">Citrobacter amalonaticus</name>
    <dbReference type="NCBI Taxonomy" id="35703"/>
    <lineage>
        <taxon>Bacteria</taxon>
        <taxon>Pseudomonadati</taxon>
        <taxon>Pseudomonadota</taxon>
        <taxon>Gammaproteobacteria</taxon>
        <taxon>Enterobacterales</taxon>
        <taxon>Enterobacteriaceae</taxon>
        <taxon>Citrobacter</taxon>
    </lineage>
</organism>
<sequence length="42" mass="4737">MKVLTCQRSQHVNIDTLAEDDIVALAEYLSTQGSYNLDVIRI</sequence>
<evidence type="ECO:0000313" key="2">
    <source>
        <dbReference type="Proteomes" id="UP000245995"/>
    </source>
</evidence>
<dbReference type="Proteomes" id="UP000245995">
    <property type="component" value="Chromosome CITRO92"/>
</dbReference>
<dbReference type="RefSeq" id="WP_256376511.1">
    <property type="nucleotide sequence ID" value="NZ_CABVLR010000008.1"/>
</dbReference>
<protein>
    <submittedName>
        <fullName evidence="1">Uncharacterized protein</fullName>
    </submittedName>
</protein>
<accession>A0AAW9LYX7</accession>
<dbReference type="EMBL" id="LT556085">
    <property type="protein sequence ID" value="SAZ80218.1"/>
    <property type="molecule type" value="Genomic_DNA"/>
</dbReference>
<gene>
    <name evidence="1" type="ORF">CITRO92_3123</name>
</gene>
<name>A0AAW9LYX7_CITAM</name>
<reference evidence="1 2" key="1">
    <citation type="submission" date="2016-04" db="EMBL/GenBank/DDBJ databases">
        <authorList>
            <person name="Regsiter A."/>
            <person name="William W."/>
        </authorList>
    </citation>
    <scope>NUCLEOTIDE SEQUENCE [LARGE SCALE GENOMIC DNA]</scope>
    <source>
        <strain evidence="1 2">92</strain>
    </source>
</reference>